<accession>A0A0J9UTP6</accession>
<protein>
    <submittedName>
        <fullName evidence="2">Uncharacterized protein</fullName>
    </submittedName>
</protein>
<dbReference type="KEGG" id="fox:FOXG_19011"/>
<dbReference type="RefSeq" id="XP_018240313.1">
    <property type="nucleotide sequence ID" value="XM_018399176.1"/>
</dbReference>
<evidence type="ECO:0000313" key="2">
    <source>
        <dbReference type="EMBL" id="KNB02268.1"/>
    </source>
</evidence>
<proteinExistence type="predicted"/>
<organism evidence="2 3">
    <name type="scientific">Fusarium oxysporum f. sp. lycopersici (strain 4287 / CBS 123668 / FGSC 9935 / NRRL 34936)</name>
    <name type="common">Fusarium vascular wilt of tomato</name>
    <dbReference type="NCBI Taxonomy" id="426428"/>
    <lineage>
        <taxon>Eukaryota</taxon>
        <taxon>Fungi</taxon>
        <taxon>Dikarya</taxon>
        <taxon>Ascomycota</taxon>
        <taxon>Pezizomycotina</taxon>
        <taxon>Sordariomycetes</taxon>
        <taxon>Hypocreomycetidae</taxon>
        <taxon>Hypocreales</taxon>
        <taxon>Nectriaceae</taxon>
        <taxon>Fusarium</taxon>
        <taxon>Fusarium oxysporum species complex</taxon>
    </lineage>
</organism>
<name>A0A0J9UTP6_FUSO4</name>
<dbReference type="VEuPathDB" id="FungiDB:FOXG_19011"/>
<dbReference type="GeneID" id="28959717"/>
<gene>
    <name evidence="2" type="ORF">FOXG_19011</name>
</gene>
<dbReference type="EMBL" id="DS231700">
    <property type="protein sequence ID" value="KNB02268.1"/>
    <property type="molecule type" value="Genomic_DNA"/>
</dbReference>
<feature type="region of interest" description="Disordered" evidence="1">
    <location>
        <begin position="1"/>
        <end position="31"/>
    </location>
</feature>
<evidence type="ECO:0000256" key="1">
    <source>
        <dbReference type="SAM" id="MobiDB-lite"/>
    </source>
</evidence>
<dbReference type="AlphaFoldDB" id="A0A0J9UTP6"/>
<evidence type="ECO:0000313" key="3">
    <source>
        <dbReference type="Proteomes" id="UP000009097"/>
    </source>
</evidence>
<sequence>MRSGQVPIPPSLKHPRRKLKKDHSTDNSTSV</sequence>
<dbReference type="Proteomes" id="UP000009097">
    <property type="component" value="Unassembled WGS sequence"/>
</dbReference>
<reference evidence="2" key="2">
    <citation type="journal article" date="2010" name="Nature">
        <title>Comparative genomics reveals mobile pathogenicity chromosomes in Fusarium.</title>
        <authorList>
            <person name="Ma L.J."/>
            <person name="van der Does H.C."/>
            <person name="Borkovich K.A."/>
            <person name="Coleman J.J."/>
            <person name="Daboussi M.J."/>
            <person name="Di Pietro A."/>
            <person name="Dufresne M."/>
            <person name="Freitag M."/>
            <person name="Grabherr M."/>
            <person name="Henrissat B."/>
            <person name="Houterman P.M."/>
            <person name="Kang S."/>
            <person name="Shim W.B."/>
            <person name="Woloshuk C."/>
            <person name="Xie X."/>
            <person name="Xu J.R."/>
            <person name="Antoniw J."/>
            <person name="Baker S.E."/>
            <person name="Bluhm B.H."/>
            <person name="Breakspear A."/>
            <person name="Brown D.W."/>
            <person name="Butchko R.A."/>
            <person name="Chapman S."/>
            <person name="Coulson R."/>
            <person name="Coutinho P.M."/>
            <person name="Danchin E.G."/>
            <person name="Diener A."/>
            <person name="Gale L.R."/>
            <person name="Gardiner D.M."/>
            <person name="Goff S."/>
            <person name="Hammond-Kosack K.E."/>
            <person name="Hilburn K."/>
            <person name="Hua-Van A."/>
            <person name="Jonkers W."/>
            <person name="Kazan K."/>
            <person name="Kodira C.D."/>
            <person name="Koehrsen M."/>
            <person name="Kumar L."/>
            <person name="Lee Y.H."/>
            <person name="Li L."/>
            <person name="Manners J.M."/>
            <person name="Miranda-Saavedra D."/>
            <person name="Mukherjee M."/>
            <person name="Park G."/>
            <person name="Park J."/>
            <person name="Park S.Y."/>
            <person name="Proctor R.H."/>
            <person name="Regev A."/>
            <person name="Ruiz-Roldan M.C."/>
            <person name="Sain D."/>
            <person name="Sakthikumar S."/>
            <person name="Sykes S."/>
            <person name="Schwartz D.C."/>
            <person name="Turgeon B.G."/>
            <person name="Wapinski I."/>
            <person name="Yoder O."/>
            <person name="Young S."/>
            <person name="Zeng Q."/>
            <person name="Zhou S."/>
            <person name="Galagan J."/>
            <person name="Cuomo C.A."/>
            <person name="Kistler H.C."/>
            <person name="Rep M."/>
        </authorList>
    </citation>
    <scope>NUCLEOTIDE SEQUENCE [LARGE SCALE GENOMIC DNA]</scope>
    <source>
        <strain evidence="2">4287</strain>
    </source>
</reference>
<reference evidence="2" key="1">
    <citation type="submission" date="2007-04" db="EMBL/GenBank/DDBJ databases">
        <authorList>
            <consortium name="The Broad Institute Genome Sequencing Platform"/>
            <person name="Birren B."/>
            <person name="Lander E."/>
            <person name="Galagan J."/>
            <person name="Nusbaum C."/>
            <person name="Devon K."/>
            <person name="Ma L.-J."/>
            <person name="Jaffe D."/>
            <person name="Butler J."/>
            <person name="Alvarez P."/>
            <person name="Gnerre S."/>
            <person name="Grabherr M."/>
            <person name="Kleber M."/>
            <person name="Mauceli E."/>
            <person name="Brockman W."/>
            <person name="MacCallum I.A."/>
            <person name="Young S."/>
            <person name="LaButti K."/>
            <person name="DeCaprio D."/>
            <person name="Crawford M."/>
            <person name="Koehrsen M."/>
            <person name="Engels R."/>
            <person name="Montgomery P."/>
            <person name="Pearson M."/>
            <person name="Howarth C."/>
            <person name="Larson L."/>
            <person name="White J."/>
            <person name="O'Leary S."/>
            <person name="Kodira C."/>
            <person name="Zeng Q."/>
            <person name="Yandava C."/>
            <person name="Alvarado L."/>
            <person name="Kistler C."/>
            <person name="Shim W.-B."/>
            <person name="Kang S."/>
            <person name="Woloshuk C."/>
        </authorList>
    </citation>
    <scope>NUCLEOTIDE SEQUENCE</scope>
    <source>
        <strain evidence="2">4287</strain>
    </source>
</reference>